<evidence type="ECO:0000313" key="3">
    <source>
        <dbReference type="Proteomes" id="UP000199672"/>
    </source>
</evidence>
<dbReference type="InterPro" id="IPR037523">
    <property type="entry name" value="VOC_core"/>
</dbReference>
<gene>
    <name evidence="2" type="ORF">SAMN05216297_114126</name>
</gene>
<dbReference type="InterPro" id="IPR058997">
    <property type="entry name" value="YycE-like_C"/>
</dbReference>
<dbReference type="Proteomes" id="UP000199672">
    <property type="component" value="Unassembled WGS sequence"/>
</dbReference>
<organism evidence="2 3">
    <name type="scientific">Flavobacterium phragmitis</name>
    <dbReference type="NCBI Taxonomy" id="739143"/>
    <lineage>
        <taxon>Bacteria</taxon>
        <taxon>Pseudomonadati</taxon>
        <taxon>Bacteroidota</taxon>
        <taxon>Flavobacteriia</taxon>
        <taxon>Flavobacteriales</taxon>
        <taxon>Flavobacteriaceae</taxon>
        <taxon>Flavobacterium</taxon>
    </lineage>
</organism>
<dbReference type="STRING" id="739143.SAMN05216297_114126"/>
<dbReference type="PROSITE" id="PS51819">
    <property type="entry name" value="VOC"/>
    <property type="match status" value="1"/>
</dbReference>
<dbReference type="Pfam" id="PF22658">
    <property type="entry name" value="YycE-like_N"/>
    <property type="match status" value="1"/>
</dbReference>
<accession>A0A1I1W7R8</accession>
<proteinExistence type="predicted"/>
<dbReference type="RefSeq" id="WP_091497841.1">
    <property type="nucleotide sequence ID" value="NZ_FOMH01000014.1"/>
</dbReference>
<dbReference type="SUPFAM" id="SSF54593">
    <property type="entry name" value="Glyoxalase/Bleomycin resistance protein/Dihydroxybiphenyl dioxygenase"/>
    <property type="match status" value="1"/>
</dbReference>
<name>A0A1I1W7R8_9FLAO</name>
<keyword evidence="3" id="KW-1185">Reference proteome</keyword>
<protein>
    <recommendedName>
        <fullName evidence="1">VOC domain-containing protein</fullName>
    </recommendedName>
</protein>
<sequence length="130" mass="15159">MFLRVARHTNDLKKIEDFYVDILGFELLGGFQKHNNYDGIFIGKSGLDWHFEFTQSNAKANHSFDEDDIIVLYPKTIATYNELIHKLTYHNIPTIEPINPFWKENGKMIQDPDGYRIVISSLKAIINEIE</sequence>
<feature type="domain" description="VOC" evidence="1">
    <location>
        <begin position="1"/>
        <end position="122"/>
    </location>
</feature>
<reference evidence="3" key="1">
    <citation type="submission" date="2016-10" db="EMBL/GenBank/DDBJ databases">
        <authorList>
            <person name="Varghese N."/>
            <person name="Submissions S."/>
        </authorList>
    </citation>
    <scope>NUCLEOTIDE SEQUENCE [LARGE SCALE GENOMIC DNA]</scope>
    <source>
        <strain evidence="3">CGMCC 1.10370</strain>
    </source>
</reference>
<dbReference type="EMBL" id="FOMH01000014">
    <property type="protein sequence ID" value="SFD91256.1"/>
    <property type="molecule type" value="Genomic_DNA"/>
</dbReference>
<dbReference type="Gene3D" id="3.10.180.10">
    <property type="entry name" value="2,3-Dihydroxybiphenyl 1,2-Dioxygenase, domain 1"/>
    <property type="match status" value="1"/>
</dbReference>
<dbReference type="OrthoDB" id="8018325at2"/>
<dbReference type="AlphaFoldDB" id="A0A1I1W7R8"/>
<dbReference type="InterPro" id="IPR058998">
    <property type="entry name" value="YycE-like_N"/>
</dbReference>
<dbReference type="Pfam" id="PF22659">
    <property type="entry name" value="YycE-like_C"/>
    <property type="match status" value="1"/>
</dbReference>
<dbReference type="InterPro" id="IPR029068">
    <property type="entry name" value="Glyas_Bleomycin-R_OHBP_Dase"/>
</dbReference>
<evidence type="ECO:0000259" key="1">
    <source>
        <dbReference type="PROSITE" id="PS51819"/>
    </source>
</evidence>
<evidence type="ECO:0000313" key="2">
    <source>
        <dbReference type="EMBL" id="SFD91256.1"/>
    </source>
</evidence>